<reference evidence="3" key="1">
    <citation type="submission" date="2016-02" db="EMBL/GenBank/DDBJ databases">
        <authorList>
            <person name="Holder M.E."/>
            <person name="Ajami N.J."/>
            <person name="Petrosino J.F."/>
        </authorList>
    </citation>
    <scope>NUCLEOTIDE SEQUENCE [LARGE SCALE GENOMIC DNA]</scope>
    <source>
        <strain evidence="3">CCUG 45958</strain>
    </source>
</reference>
<dbReference type="Proteomes" id="UP000069241">
    <property type="component" value="Chromosome"/>
</dbReference>
<evidence type="ECO:0000313" key="2">
    <source>
        <dbReference type="EMBL" id="AMD91249.1"/>
    </source>
</evidence>
<protein>
    <submittedName>
        <fullName evidence="2">Uncharacterized protein</fullName>
    </submittedName>
</protein>
<dbReference type="KEGG" id="dfi:AXF13_14560"/>
<proteinExistence type="predicted"/>
<accession>A0A120KMG2</accession>
<dbReference type="STRING" id="44742.AXF13_14560"/>
<evidence type="ECO:0000256" key="1">
    <source>
        <dbReference type="SAM" id="MobiDB-lite"/>
    </source>
</evidence>
<evidence type="ECO:0000313" key="3">
    <source>
        <dbReference type="Proteomes" id="UP000069241"/>
    </source>
</evidence>
<name>A0A120KMG2_9BACT</name>
<sequence>MSDPSLDAQRSQPRPIPPAASPDFSHCAALAETLQQTARALLAFAAGKEPEPAECAVPDASPVNPGGPAKEVPHELRCYRVPSYMLKYEEDVLDAHRAKDLSGLLGKVYDDLYVTAYLMEHFGEAEDLDGFTIHLIGSSLQSSLHVLSKVCSVFADFRPANPPETAPAL</sequence>
<feature type="region of interest" description="Disordered" evidence="1">
    <location>
        <begin position="1"/>
        <end position="23"/>
    </location>
</feature>
<dbReference type="RefSeq" id="WP_062254326.1">
    <property type="nucleotide sequence ID" value="NZ_CP014229.1"/>
</dbReference>
<organism evidence="2 3">
    <name type="scientific">Desulfovibrio fairfieldensis</name>
    <dbReference type="NCBI Taxonomy" id="44742"/>
    <lineage>
        <taxon>Bacteria</taxon>
        <taxon>Pseudomonadati</taxon>
        <taxon>Thermodesulfobacteriota</taxon>
        <taxon>Desulfovibrionia</taxon>
        <taxon>Desulfovibrionales</taxon>
        <taxon>Desulfovibrionaceae</taxon>
        <taxon>Desulfovibrio</taxon>
    </lineage>
</organism>
<dbReference type="EMBL" id="CP014229">
    <property type="protein sequence ID" value="AMD91249.1"/>
    <property type="molecule type" value="Genomic_DNA"/>
</dbReference>
<dbReference type="AlphaFoldDB" id="A0A120KMG2"/>
<keyword evidence="3" id="KW-1185">Reference proteome</keyword>
<gene>
    <name evidence="2" type="ORF">AXF13_14560</name>
</gene>